<evidence type="ECO:0000256" key="11">
    <source>
        <dbReference type="ARBA" id="ARBA00023014"/>
    </source>
</evidence>
<dbReference type="Gene3D" id="3.40.50.80">
    <property type="entry name" value="Nucleotide-binding domain of ferredoxin-NADP reductase (FNR) module"/>
    <property type="match status" value="1"/>
</dbReference>
<evidence type="ECO:0000313" key="17">
    <source>
        <dbReference type="Proteomes" id="UP000266273"/>
    </source>
</evidence>
<dbReference type="SUPFAM" id="SSF52343">
    <property type="entry name" value="Ferredoxin reductase-like, C-terminal NADP-linked domain"/>
    <property type="match status" value="1"/>
</dbReference>
<dbReference type="SUPFAM" id="SSF63380">
    <property type="entry name" value="Riboflavin synthase domain-like"/>
    <property type="match status" value="1"/>
</dbReference>
<feature type="transmembrane region" description="Helical" evidence="14">
    <location>
        <begin position="189"/>
        <end position="209"/>
    </location>
</feature>
<keyword evidence="10" id="KW-0408">Iron</keyword>
<dbReference type="Pfam" id="PF08022">
    <property type="entry name" value="FAD_binding_8"/>
    <property type="match status" value="1"/>
</dbReference>
<reference evidence="16 17" key="1">
    <citation type="submission" date="2018-08" db="EMBL/GenBank/DDBJ databases">
        <title>Genomic Encyclopedia of Archaeal and Bacterial Type Strains, Phase II (KMG-II): from individual species to whole genera.</title>
        <authorList>
            <person name="Goeker M."/>
        </authorList>
    </citation>
    <scope>NUCLEOTIDE SEQUENCE [LARGE SCALE GENOMIC DNA]</scope>
    <source>
        <strain evidence="16 17">DSM 5002</strain>
    </source>
</reference>
<evidence type="ECO:0000256" key="4">
    <source>
        <dbReference type="ARBA" id="ARBA00022692"/>
    </source>
</evidence>
<dbReference type="RefSeq" id="WP_119060013.1">
    <property type="nucleotide sequence ID" value="NZ_QXDF01000001.1"/>
</dbReference>
<evidence type="ECO:0000256" key="12">
    <source>
        <dbReference type="ARBA" id="ARBA00023136"/>
    </source>
</evidence>
<dbReference type="GO" id="GO:0016491">
    <property type="term" value="F:oxidoreductase activity"/>
    <property type="evidence" value="ECO:0007669"/>
    <property type="project" value="UniProtKB-KW"/>
</dbReference>
<feature type="transmembrane region" description="Helical" evidence="14">
    <location>
        <begin position="126"/>
        <end position="146"/>
    </location>
</feature>
<evidence type="ECO:0000256" key="5">
    <source>
        <dbReference type="ARBA" id="ARBA00022714"/>
    </source>
</evidence>
<dbReference type="InterPro" id="IPR013130">
    <property type="entry name" value="Fe3_Rdtase_TM_dom"/>
</dbReference>
<dbReference type="OrthoDB" id="9786134at2"/>
<keyword evidence="3" id="KW-0285">Flavoprotein</keyword>
<keyword evidence="9" id="KW-0560">Oxidoreductase</keyword>
<dbReference type="PRINTS" id="PR00410">
    <property type="entry name" value="PHEHYDRXLASE"/>
</dbReference>
<dbReference type="PRINTS" id="PR00371">
    <property type="entry name" value="FPNCR"/>
</dbReference>
<evidence type="ECO:0000256" key="9">
    <source>
        <dbReference type="ARBA" id="ARBA00023002"/>
    </source>
</evidence>
<comment type="cofactor">
    <cofactor evidence="1">
        <name>FAD</name>
        <dbReference type="ChEBI" id="CHEBI:57692"/>
    </cofactor>
</comment>
<keyword evidence="17" id="KW-1185">Reference proteome</keyword>
<dbReference type="Proteomes" id="UP000266273">
    <property type="component" value="Unassembled WGS sequence"/>
</dbReference>
<keyword evidence="7" id="KW-0274">FAD</keyword>
<evidence type="ECO:0000256" key="7">
    <source>
        <dbReference type="ARBA" id="ARBA00022827"/>
    </source>
</evidence>
<evidence type="ECO:0000256" key="3">
    <source>
        <dbReference type="ARBA" id="ARBA00022630"/>
    </source>
</evidence>
<dbReference type="PANTHER" id="PTHR47354">
    <property type="entry name" value="NADH OXIDOREDUCTASE HCR"/>
    <property type="match status" value="1"/>
</dbReference>
<dbReference type="GO" id="GO:0046872">
    <property type="term" value="F:metal ion binding"/>
    <property type="evidence" value="ECO:0007669"/>
    <property type="project" value="UniProtKB-KW"/>
</dbReference>
<dbReference type="AlphaFoldDB" id="A0A397Q692"/>
<comment type="caution">
    <text evidence="16">The sequence shown here is derived from an EMBL/GenBank/DDBJ whole genome shotgun (WGS) entry which is preliminary data.</text>
</comment>
<dbReference type="InterPro" id="IPR017938">
    <property type="entry name" value="Riboflavin_synthase-like_b-brl"/>
</dbReference>
<evidence type="ECO:0000256" key="1">
    <source>
        <dbReference type="ARBA" id="ARBA00001974"/>
    </source>
</evidence>
<dbReference type="InterPro" id="IPR017927">
    <property type="entry name" value="FAD-bd_FR_type"/>
</dbReference>
<feature type="transmembrane region" description="Helical" evidence="14">
    <location>
        <begin position="158"/>
        <end position="177"/>
    </location>
</feature>
<dbReference type="InterPro" id="IPR013112">
    <property type="entry name" value="FAD-bd_8"/>
</dbReference>
<evidence type="ECO:0000256" key="8">
    <source>
        <dbReference type="ARBA" id="ARBA00022989"/>
    </source>
</evidence>
<gene>
    <name evidence="16" type="ORF">BXY53_0110</name>
</gene>
<evidence type="ECO:0000256" key="14">
    <source>
        <dbReference type="SAM" id="Phobius"/>
    </source>
</evidence>
<feature type="transmembrane region" description="Helical" evidence="14">
    <location>
        <begin position="47"/>
        <end position="64"/>
    </location>
</feature>
<dbReference type="InterPro" id="IPR001433">
    <property type="entry name" value="OxRdtase_FAD/NAD-bd"/>
</dbReference>
<comment type="cofactor">
    <cofactor evidence="13">
        <name>[2Fe-2S] cluster</name>
        <dbReference type="ChEBI" id="CHEBI:190135"/>
    </cofactor>
</comment>
<feature type="domain" description="FAD-binding FR-type" evidence="15">
    <location>
        <begin position="214"/>
        <end position="314"/>
    </location>
</feature>
<evidence type="ECO:0000256" key="13">
    <source>
        <dbReference type="ARBA" id="ARBA00034078"/>
    </source>
</evidence>
<dbReference type="Pfam" id="PF00175">
    <property type="entry name" value="NAD_binding_1"/>
    <property type="match status" value="1"/>
</dbReference>
<evidence type="ECO:0000256" key="6">
    <source>
        <dbReference type="ARBA" id="ARBA00022723"/>
    </source>
</evidence>
<keyword evidence="8 14" id="KW-1133">Transmembrane helix</keyword>
<keyword evidence="5" id="KW-0001">2Fe-2S</keyword>
<keyword evidence="12 14" id="KW-0472">Membrane</keyword>
<keyword evidence="6" id="KW-0479">Metal-binding</keyword>
<evidence type="ECO:0000256" key="10">
    <source>
        <dbReference type="ARBA" id="ARBA00023004"/>
    </source>
</evidence>
<evidence type="ECO:0000313" key="16">
    <source>
        <dbReference type="EMBL" id="RIA55057.1"/>
    </source>
</evidence>
<dbReference type="Pfam" id="PF01794">
    <property type="entry name" value="Ferric_reduct"/>
    <property type="match status" value="1"/>
</dbReference>
<evidence type="ECO:0000259" key="15">
    <source>
        <dbReference type="PROSITE" id="PS51384"/>
    </source>
</evidence>
<feature type="transmembrane region" description="Helical" evidence="14">
    <location>
        <begin position="85"/>
        <end position="106"/>
    </location>
</feature>
<dbReference type="GO" id="GO:0051537">
    <property type="term" value="F:2 iron, 2 sulfur cluster binding"/>
    <property type="evidence" value="ECO:0007669"/>
    <property type="project" value="UniProtKB-KW"/>
</dbReference>
<dbReference type="InterPro" id="IPR001709">
    <property type="entry name" value="Flavoprot_Pyr_Nucl_cyt_Rdtase"/>
</dbReference>
<dbReference type="InterPro" id="IPR039261">
    <property type="entry name" value="FNR_nucleotide-bd"/>
</dbReference>
<keyword evidence="4 14" id="KW-0812">Transmembrane</keyword>
<name>A0A397Q692_9HYPH</name>
<dbReference type="EMBL" id="QXDF01000001">
    <property type="protein sequence ID" value="RIA55057.1"/>
    <property type="molecule type" value="Genomic_DNA"/>
</dbReference>
<dbReference type="PANTHER" id="PTHR47354:SF8">
    <property type="entry name" value="1,2-PHENYLACETYL-COA EPOXIDASE, SUBUNIT E"/>
    <property type="match status" value="1"/>
</dbReference>
<dbReference type="GO" id="GO:0050660">
    <property type="term" value="F:flavin adenine dinucleotide binding"/>
    <property type="evidence" value="ECO:0007669"/>
    <property type="project" value="TreeGrafter"/>
</dbReference>
<dbReference type="InterPro" id="IPR050415">
    <property type="entry name" value="MRET"/>
</dbReference>
<organism evidence="16 17">
    <name type="scientific">Dichotomicrobium thermohalophilum</name>
    <dbReference type="NCBI Taxonomy" id="933063"/>
    <lineage>
        <taxon>Bacteria</taxon>
        <taxon>Pseudomonadati</taxon>
        <taxon>Pseudomonadota</taxon>
        <taxon>Alphaproteobacteria</taxon>
        <taxon>Hyphomicrobiales</taxon>
        <taxon>Hyphomicrobiaceae</taxon>
        <taxon>Dichotomicrobium</taxon>
    </lineage>
</organism>
<sequence length="449" mass="49762">MARSRTHAFALPAALLLGLYLVVLLAPLALAWAQGLPARHWRDELSSALALLAFSGVLVEFLLSGRFRTISGQIGIDATMRVHQLMARAFTVFILLHPFLYVTPFMNRPLPWDETARYTLGLTPTTFLTGAIAWIALMVMVVFAIFREQRSGSYEGWRAAHGFAAVVVAGFGAHHTLEAGRYSAHPWLWWFWILLLAVAAATLIWVYLVKPLLQLRQPFAVRSVEPLGQRIWELSIAPEQRPLDFAAGQFVWLNVGHSPFSLAENPFSIASAPADGDHLAFVIKEAGDFTSRIGGVQPGTRCYLDGPHGHLTIPGSEVPGIALIAGGVGIAPVLSILRQLHHERDERPIVLLYGNRVREQIVYADELHDMQNDLNLQVENALAEPPPDWHGHRGVIDADLLRTILDRPDAKAWRYIICGPQPMIEGVEKTLLSFGVSSGNVISEQFYYD</sequence>
<evidence type="ECO:0000256" key="2">
    <source>
        <dbReference type="ARBA" id="ARBA00004141"/>
    </source>
</evidence>
<keyword evidence="11" id="KW-0411">Iron-sulfur</keyword>
<comment type="subcellular location">
    <subcellularLocation>
        <location evidence="2">Membrane</location>
        <topology evidence="2">Multi-pass membrane protein</topology>
    </subcellularLocation>
</comment>
<dbReference type="Gene3D" id="2.40.30.10">
    <property type="entry name" value="Translation factors"/>
    <property type="match status" value="1"/>
</dbReference>
<proteinExistence type="predicted"/>
<accession>A0A397Q692</accession>
<dbReference type="GO" id="GO:0016020">
    <property type="term" value="C:membrane"/>
    <property type="evidence" value="ECO:0007669"/>
    <property type="project" value="UniProtKB-SubCell"/>
</dbReference>
<dbReference type="PROSITE" id="PS51384">
    <property type="entry name" value="FAD_FR"/>
    <property type="match status" value="1"/>
</dbReference>
<protein>
    <submittedName>
        <fullName evidence="16">Putative ferric reductase</fullName>
    </submittedName>
</protein>